<dbReference type="GO" id="GO:0032259">
    <property type="term" value="P:methylation"/>
    <property type="evidence" value="ECO:0007669"/>
    <property type="project" value="UniProtKB-KW"/>
</dbReference>
<feature type="domain" description="Methyltransferase type 11" evidence="1">
    <location>
        <begin position="54"/>
        <end position="153"/>
    </location>
</feature>
<gene>
    <name evidence="2" type="ORF">SAMN05661044_04996</name>
</gene>
<evidence type="ECO:0000259" key="1">
    <source>
        <dbReference type="Pfam" id="PF08241"/>
    </source>
</evidence>
<protein>
    <submittedName>
        <fullName evidence="2">Methyltransferase domain-containing protein</fullName>
    </submittedName>
</protein>
<organism evidence="2 3">
    <name type="scientific">Olivibacter domesticus</name>
    <name type="common">Pseudosphingobacterium domesticum</name>
    <dbReference type="NCBI Taxonomy" id="407022"/>
    <lineage>
        <taxon>Bacteria</taxon>
        <taxon>Pseudomonadati</taxon>
        <taxon>Bacteroidota</taxon>
        <taxon>Sphingobacteriia</taxon>
        <taxon>Sphingobacteriales</taxon>
        <taxon>Sphingobacteriaceae</taxon>
        <taxon>Olivibacter</taxon>
    </lineage>
</organism>
<dbReference type="InterPro" id="IPR013216">
    <property type="entry name" value="Methyltransf_11"/>
</dbReference>
<accession>A0A1H7XU08</accession>
<dbReference type="STRING" id="407022.SAMN05661044_04996"/>
<dbReference type="SUPFAM" id="SSF53335">
    <property type="entry name" value="S-adenosyl-L-methionine-dependent methyltransferases"/>
    <property type="match status" value="1"/>
</dbReference>
<keyword evidence="3" id="KW-1185">Reference proteome</keyword>
<dbReference type="Proteomes" id="UP000199421">
    <property type="component" value="Unassembled WGS sequence"/>
</dbReference>
<sequence>MSENTPDFEKIAAQLARPSGAEGIDVGNRMNESNGEMTLHAIDLLNINNGDRVLELGPGNAKFASYVLEKAKDVRYFGGDISALMIDEAKKNNQSYCEAGMASFHLLDGFSLPFESQFFHKILTVNTLYFWGNPTQQLEELYRVLKPAGALCIAIRSRGFMETLPFTKYGFTLYSPEEGVALFEQSPFQDISYTVISTKGETFTGEPVVKEDVFFILRK</sequence>
<evidence type="ECO:0000313" key="3">
    <source>
        <dbReference type="Proteomes" id="UP000199421"/>
    </source>
</evidence>
<dbReference type="Pfam" id="PF08241">
    <property type="entry name" value="Methyltransf_11"/>
    <property type="match status" value="1"/>
</dbReference>
<dbReference type="EMBL" id="FOAF01000011">
    <property type="protein sequence ID" value="SEM37270.1"/>
    <property type="molecule type" value="Genomic_DNA"/>
</dbReference>
<keyword evidence="2" id="KW-0489">Methyltransferase</keyword>
<dbReference type="InterPro" id="IPR029063">
    <property type="entry name" value="SAM-dependent_MTases_sf"/>
</dbReference>
<dbReference type="AlphaFoldDB" id="A0A1H7XU08"/>
<dbReference type="Gene3D" id="3.40.50.150">
    <property type="entry name" value="Vaccinia Virus protein VP39"/>
    <property type="match status" value="1"/>
</dbReference>
<dbReference type="OrthoDB" id="9770553at2"/>
<evidence type="ECO:0000313" key="2">
    <source>
        <dbReference type="EMBL" id="SEM37270.1"/>
    </source>
</evidence>
<dbReference type="RefSeq" id="WP_093330928.1">
    <property type="nucleotide sequence ID" value="NZ_FOAF01000011.1"/>
</dbReference>
<dbReference type="CDD" id="cd02440">
    <property type="entry name" value="AdoMet_MTases"/>
    <property type="match status" value="1"/>
</dbReference>
<reference evidence="3" key="1">
    <citation type="submission" date="2016-10" db="EMBL/GenBank/DDBJ databases">
        <authorList>
            <person name="Varghese N."/>
            <person name="Submissions S."/>
        </authorList>
    </citation>
    <scope>NUCLEOTIDE SEQUENCE [LARGE SCALE GENOMIC DNA]</scope>
    <source>
        <strain evidence="3">DSM 18733</strain>
    </source>
</reference>
<proteinExistence type="predicted"/>
<name>A0A1H7XU08_OLID1</name>
<keyword evidence="2" id="KW-0808">Transferase</keyword>
<dbReference type="GO" id="GO:0008757">
    <property type="term" value="F:S-adenosylmethionine-dependent methyltransferase activity"/>
    <property type="evidence" value="ECO:0007669"/>
    <property type="project" value="InterPro"/>
</dbReference>